<gene>
    <name evidence="9" type="ORF">COS91_05580</name>
</gene>
<dbReference type="PANTHER" id="PTHR43607">
    <property type="entry name" value="V-TYPE PROTON ATPASE CATALYTIC SUBUNIT A"/>
    <property type="match status" value="1"/>
</dbReference>
<evidence type="ECO:0000256" key="2">
    <source>
        <dbReference type="ARBA" id="ARBA00022448"/>
    </source>
</evidence>
<dbReference type="Proteomes" id="UP000229227">
    <property type="component" value="Unassembled WGS sequence"/>
</dbReference>
<evidence type="ECO:0000256" key="3">
    <source>
        <dbReference type="ARBA" id="ARBA00022741"/>
    </source>
</evidence>
<feature type="domain" description="ATPase F1/V1/A1 complex alpha/beta subunit nucleotide-binding" evidence="7">
    <location>
        <begin position="1"/>
        <end position="73"/>
    </location>
</feature>
<dbReference type="SUPFAM" id="SSF52540">
    <property type="entry name" value="P-loop containing nucleoside triphosphate hydrolases"/>
    <property type="match status" value="1"/>
</dbReference>
<keyword evidence="3" id="KW-0547">Nucleotide-binding</keyword>
<evidence type="ECO:0000256" key="4">
    <source>
        <dbReference type="ARBA" id="ARBA00022840"/>
    </source>
</evidence>
<keyword evidence="6" id="KW-0406">Ion transport</keyword>
<dbReference type="GO" id="GO:0046034">
    <property type="term" value="P:ATP metabolic process"/>
    <property type="evidence" value="ECO:0007669"/>
    <property type="project" value="InterPro"/>
</dbReference>
<dbReference type="Gene3D" id="3.40.50.300">
    <property type="entry name" value="P-loop containing nucleotide triphosphate hydrolases"/>
    <property type="match status" value="1"/>
</dbReference>
<feature type="non-terminal residue" evidence="9">
    <location>
        <position position="1"/>
    </location>
</feature>
<dbReference type="PANTHER" id="PTHR43607:SF1">
    <property type="entry name" value="H(+)-TRANSPORTING TWO-SECTOR ATPASE"/>
    <property type="match status" value="1"/>
</dbReference>
<dbReference type="AlphaFoldDB" id="A0A2M6ZFR2"/>
<keyword evidence="4" id="KW-0067">ATP-binding</keyword>
<evidence type="ECO:0000259" key="7">
    <source>
        <dbReference type="Pfam" id="PF00006"/>
    </source>
</evidence>
<evidence type="ECO:0000313" key="10">
    <source>
        <dbReference type="Proteomes" id="UP000229227"/>
    </source>
</evidence>
<feature type="domain" description="ATP synthase A/B type C-terminal" evidence="8">
    <location>
        <begin position="84"/>
        <end position="181"/>
    </location>
</feature>
<protein>
    <submittedName>
        <fullName evidence="9">V-type ATP synthase subunit A</fullName>
    </submittedName>
</protein>
<dbReference type="SUPFAM" id="SSF47917">
    <property type="entry name" value="C-terminal domain of alpha and beta subunits of F1 ATP synthase"/>
    <property type="match status" value="1"/>
</dbReference>
<dbReference type="GO" id="GO:0005524">
    <property type="term" value="F:ATP binding"/>
    <property type="evidence" value="ECO:0007669"/>
    <property type="project" value="UniProtKB-KW"/>
</dbReference>
<proteinExistence type="inferred from homology"/>
<evidence type="ECO:0000256" key="1">
    <source>
        <dbReference type="ARBA" id="ARBA00008936"/>
    </source>
</evidence>
<keyword evidence="5" id="KW-1278">Translocase</keyword>
<dbReference type="Pfam" id="PF00006">
    <property type="entry name" value="ATP-synt_ab"/>
    <property type="match status" value="1"/>
</dbReference>
<evidence type="ECO:0000313" key="9">
    <source>
        <dbReference type="EMBL" id="PIU51229.1"/>
    </source>
</evidence>
<dbReference type="InterPro" id="IPR000194">
    <property type="entry name" value="ATPase_F1/V1/A1_a/bsu_nucl-bd"/>
</dbReference>
<dbReference type="InterPro" id="IPR055190">
    <property type="entry name" value="ATP-synt_VA_C"/>
</dbReference>
<evidence type="ECO:0000256" key="5">
    <source>
        <dbReference type="ARBA" id="ARBA00022967"/>
    </source>
</evidence>
<dbReference type="InterPro" id="IPR022878">
    <property type="entry name" value="V-ATPase_asu"/>
</dbReference>
<reference evidence="10" key="1">
    <citation type="submission" date="2017-09" db="EMBL/GenBank/DDBJ databases">
        <title>Depth-based differentiation of microbial function through sediment-hosted aquifers and enrichment of novel symbionts in the deep terrestrial subsurface.</title>
        <authorList>
            <person name="Probst A.J."/>
            <person name="Ladd B."/>
            <person name="Jarett J.K."/>
            <person name="Geller-Mcgrath D.E."/>
            <person name="Sieber C.M.K."/>
            <person name="Emerson J.B."/>
            <person name="Anantharaman K."/>
            <person name="Thomas B.C."/>
            <person name="Malmstrom R."/>
            <person name="Stieglmeier M."/>
            <person name="Klingl A."/>
            <person name="Woyke T."/>
            <person name="Ryan C.M."/>
            <person name="Banfield J.F."/>
        </authorList>
    </citation>
    <scope>NUCLEOTIDE SEQUENCE [LARGE SCALE GENOMIC DNA]</scope>
</reference>
<evidence type="ECO:0000256" key="6">
    <source>
        <dbReference type="ARBA" id="ARBA00023065"/>
    </source>
</evidence>
<dbReference type="InterPro" id="IPR024034">
    <property type="entry name" value="ATPase_F1/V1_b/a_C"/>
</dbReference>
<dbReference type="Pfam" id="PF22919">
    <property type="entry name" value="ATP-synt_VA_C"/>
    <property type="match status" value="1"/>
</dbReference>
<comment type="similarity">
    <text evidence="1">Belongs to the ATPase alpha/beta chains family.</text>
</comment>
<evidence type="ECO:0000259" key="8">
    <source>
        <dbReference type="Pfam" id="PF22919"/>
    </source>
</evidence>
<dbReference type="EMBL" id="PEWN01000088">
    <property type="protein sequence ID" value="PIU51229.1"/>
    <property type="molecule type" value="Genomic_DNA"/>
</dbReference>
<name>A0A2M6ZFR2_9BACT</name>
<organism evidence="9 10">
    <name type="scientific">Candidatus Desantisbacteria bacterium CG07_land_8_20_14_0_80_39_15</name>
    <dbReference type="NCBI Taxonomy" id="1974549"/>
    <lineage>
        <taxon>Bacteria</taxon>
        <taxon>Candidatus Desantisiibacteriota</taxon>
    </lineage>
</organism>
<keyword evidence="2" id="KW-0813">Transport</keyword>
<dbReference type="CDD" id="cd18111">
    <property type="entry name" value="ATP-synt_V_A-type_alpha_C"/>
    <property type="match status" value="1"/>
</dbReference>
<dbReference type="Gene3D" id="1.10.1140.10">
    <property type="entry name" value="Bovine Mitochondrial F1-atpase, Atp Synthase Beta Chain, Chain D, domain 3"/>
    <property type="match status" value="1"/>
</dbReference>
<comment type="caution">
    <text evidence="9">The sequence shown here is derived from an EMBL/GenBank/DDBJ whole genome shotgun (WGS) entry which is preliminary data.</text>
</comment>
<sequence length="203" mass="23372">YERAGRVETLGNQKIRDREGSLYVVGAVSPPGGDISDPVVQATLRIVKVFWSLEDKLAYKRHFPAINWLSSYSLYLDNIKDFLKTDISEDFLELRGKAMRILQEEDKLLEIARLVGIESLSIEDRLTLEIARSLREDFLHQNAFDPIDVHSSLLKQYKMLKSIVNFYQESLDKLKKGASIEDVISSPVRNRLKKLKFLSENEI</sequence>
<accession>A0A2M6ZFR2</accession>
<dbReference type="GO" id="GO:0046961">
    <property type="term" value="F:proton-transporting ATPase activity, rotational mechanism"/>
    <property type="evidence" value="ECO:0007669"/>
    <property type="project" value="InterPro"/>
</dbReference>
<dbReference type="InterPro" id="IPR027417">
    <property type="entry name" value="P-loop_NTPase"/>
</dbReference>